<organism evidence="2 3">
    <name type="scientific">Gigaspora rosea</name>
    <dbReference type="NCBI Taxonomy" id="44941"/>
    <lineage>
        <taxon>Eukaryota</taxon>
        <taxon>Fungi</taxon>
        <taxon>Fungi incertae sedis</taxon>
        <taxon>Mucoromycota</taxon>
        <taxon>Glomeromycotina</taxon>
        <taxon>Glomeromycetes</taxon>
        <taxon>Diversisporales</taxon>
        <taxon>Gigasporaceae</taxon>
        <taxon>Gigaspora</taxon>
    </lineage>
</organism>
<dbReference type="Proteomes" id="UP000266673">
    <property type="component" value="Unassembled WGS sequence"/>
</dbReference>
<evidence type="ECO:0008006" key="4">
    <source>
        <dbReference type="Google" id="ProtNLM"/>
    </source>
</evidence>
<reference evidence="2 3" key="1">
    <citation type="submission" date="2018-06" db="EMBL/GenBank/DDBJ databases">
        <title>Comparative genomics reveals the genomic features of Rhizophagus irregularis, R. cerebriforme, R. diaphanum and Gigaspora rosea, and their symbiotic lifestyle signature.</title>
        <authorList>
            <person name="Morin E."/>
            <person name="San Clemente H."/>
            <person name="Chen E.C.H."/>
            <person name="De La Providencia I."/>
            <person name="Hainaut M."/>
            <person name="Kuo A."/>
            <person name="Kohler A."/>
            <person name="Murat C."/>
            <person name="Tang N."/>
            <person name="Roy S."/>
            <person name="Loubradou J."/>
            <person name="Henrissat B."/>
            <person name="Grigoriev I.V."/>
            <person name="Corradi N."/>
            <person name="Roux C."/>
            <person name="Martin F.M."/>
        </authorList>
    </citation>
    <scope>NUCLEOTIDE SEQUENCE [LARGE SCALE GENOMIC DNA]</scope>
    <source>
        <strain evidence="2 3">DAOM 194757</strain>
    </source>
</reference>
<dbReference type="EMBL" id="QKWP01002457">
    <property type="protein sequence ID" value="RIB03283.1"/>
    <property type="molecule type" value="Genomic_DNA"/>
</dbReference>
<proteinExistence type="predicted"/>
<accession>A0A397U7J1</accession>
<keyword evidence="1" id="KW-0732">Signal</keyword>
<feature type="chain" id="PRO_5017476780" description="RING-type domain-containing protein" evidence="1">
    <location>
        <begin position="20"/>
        <end position="444"/>
    </location>
</feature>
<dbReference type="AlphaFoldDB" id="A0A397U7J1"/>
<gene>
    <name evidence="2" type="ORF">C2G38_2225545</name>
</gene>
<name>A0A397U7J1_9GLOM</name>
<keyword evidence="3" id="KW-1185">Reference proteome</keyword>
<comment type="caution">
    <text evidence="2">The sequence shown here is derived from an EMBL/GenBank/DDBJ whole genome shotgun (WGS) entry which is preliminary data.</text>
</comment>
<evidence type="ECO:0000313" key="3">
    <source>
        <dbReference type="Proteomes" id="UP000266673"/>
    </source>
</evidence>
<evidence type="ECO:0000313" key="2">
    <source>
        <dbReference type="EMBL" id="RIB03283.1"/>
    </source>
</evidence>
<feature type="signal peptide" evidence="1">
    <location>
        <begin position="1"/>
        <end position="19"/>
    </location>
</feature>
<evidence type="ECO:0000256" key="1">
    <source>
        <dbReference type="SAM" id="SignalP"/>
    </source>
</evidence>
<sequence length="444" mass="51520">MSWAVHMATIIANLCPTLAIPQNRALNPKVVDDELIMKHLDERFIVNLGISYYDRRQKYIVPIVADWPGQFFIRKAIAHRLLLNNEIIPSCVTAFIPMMGPFHVSLNSPTAMRIDLMLHIMHMAWLDISDLVYSKFGRTCKNIEFLYLTNLLSNLIPLVLEVYVRAPLMFFSDVFYWMKENHPMFEMVTNNLSSLSDCPVELVHSIIRRRTTKFSEANQLQKEARFIFQHRGDNAFRQYFVNSIKYPYSPKQLHTLYQKCATILLNTFKKIYRGHYLYSSIISTSDNINTYNLPSLGYEITDRHLPRGFVTSRKPFTTVLCDYVHCDRTNCFNYSDNGKVLACGHGYHDYCLEKCNLKCLICLDYLRGEVSKNINALQVSMRKKLDENEFIEEDFGGVVEDDLDNSETAIDDAATIENLKNAKKSLSCSVFFIKKNYVIIFFIK</sequence>
<protein>
    <recommendedName>
        <fullName evidence="4">RING-type domain-containing protein</fullName>
    </recommendedName>
</protein>